<dbReference type="EMBL" id="JAHCVK010000004">
    <property type="protein sequence ID" value="MBT0653540.1"/>
    <property type="molecule type" value="Genomic_DNA"/>
</dbReference>
<name>A0ABS5SEC3_9BACT</name>
<evidence type="ECO:0000313" key="7">
    <source>
        <dbReference type="EMBL" id="MBT0653540.1"/>
    </source>
</evidence>
<accession>A0ABS5SEC3</accession>
<feature type="transmembrane region" description="Helical" evidence="5">
    <location>
        <begin position="6"/>
        <end position="31"/>
    </location>
</feature>
<evidence type="ECO:0000256" key="3">
    <source>
        <dbReference type="ARBA" id="ARBA00022989"/>
    </source>
</evidence>
<keyword evidence="8" id="KW-1185">Reference proteome</keyword>
<reference evidence="7 8" key="1">
    <citation type="submission" date="2021-05" db="EMBL/GenBank/DDBJ databases">
        <title>The draft genome of Geobacter luticola JCM 17780.</title>
        <authorList>
            <person name="Xu Z."/>
            <person name="Masuda Y."/>
            <person name="Itoh H."/>
            <person name="Senoo K."/>
        </authorList>
    </citation>
    <scope>NUCLEOTIDE SEQUENCE [LARGE SCALE GENOMIC DNA]</scope>
    <source>
        <strain evidence="7 8">JCM 17780</strain>
    </source>
</reference>
<sequence>MQIIPVIYRLAVSFWVGGVAIFTFVLTPILFKTQPRDLAGMIVGVLFPGYFRWGLACGSVALVTLLLARGKCSVIALALIVLMLAATAFQAFYIEPKAAEIKKDIPSFETTPRDHPKRQEFARLHGISAVCNLVVFGGGVVLVVLL</sequence>
<dbReference type="Proteomes" id="UP000756860">
    <property type="component" value="Unassembled WGS sequence"/>
</dbReference>
<evidence type="ECO:0000256" key="4">
    <source>
        <dbReference type="ARBA" id="ARBA00023136"/>
    </source>
</evidence>
<gene>
    <name evidence="7" type="ORF">KI810_10775</name>
</gene>
<dbReference type="Pfam" id="PF13664">
    <property type="entry name" value="DUF4149"/>
    <property type="match status" value="1"/>
</dbReference>
<evidence type="ECO:0000313" key="8">
    <source>
        <dbReference type="Proteomes" id="UP000756860"/>
    </source>
</evidence>
<keyword evidence="2 5" id="KW-0812">Transmembrane</keyword>
<evidence type="ECO:0000256" key="5">
    <source>
        <dbReference type="SAM" id="Phobius"/>
    </source>
</evidence>
<comment type="caution">
    <text evidence="7">The sequence shown here is derived from an EMBL/GenBank/DDBJ whole genome shotgun (WGS) entry which is preliminary data.</text>
</comment>
<dbReference type="InterPro" id="IPR025423">
    <property type="entry name" value="TMEM205-like"/>
</dbReference>
<evidence type="ECO:0000256" key="1">
    <source>
        <dbReference type="ARBA" id="ARBA00004370"/>
    </source>
</evidence>
<comment type="subcellular location">
    <subcellularLocation>
        <location evidence="1">Membrane</location>
    </subcellularLocation>
</comment>
<feature type="transmembrane region" description="Helical" evidence="5">
    <location>
        <begin position="124"/>
        <end position="145"/>
    </location>
</feature>
<organism evidence="7 8">
    <name type="scientific">Geomobilimonas luticola</name>
    <dbReference type="NCBI Taxonomy" id="1114878"/>
    <lineage>
        <taxon>Bacteria</taxon>
        <taxon>Pseudomonadati</taxon>
        <taxon>Thermodesulfobacteriota</taxon>
        <taxon>Desulfuromonadia</taxon>
        <taxon>Geobacterales</taxon>
        <taxon>Geobacteraceae</taxon>
        <taxon>Geomobilimonas</taxon>
    </lineage>
</organism>
<keyword evidence="4 5" id="KW-0472">Membrane</keyword>
<evidence type="ECO:0000256" key="2">
    <source>
        <dbReference type="ARBA" id="ARBA00022692"/>
    </source>
</evidence>
<protein>
    <submittedName>
        <fullName evidence="7">DUF4149 domain-containing protein</fullName>
    </submittedName>
</protein>
<keyword evidence="3 5" id="KW-1133">Transmembrane helix</keyword>
<feature type="domain" description="TMEM205-like" evidence="6">
    <location>
        <begin position="10"/>
        <end position="104"/>
    </location>
</feature>
<dbReference type="RefSeq" id="WP_214175546.1">
    <property type="nucleotide sequence ID" value="NZ_JAHCVK010000004.1"/>
</dbReference>
<proteinExistence type="predicted"/>
<evidence type="ECO:0000259" key="6">
    <source>
        <dbReference type="Pfam" id="PF13664"/>
    </source>
</evidence>
<feature type="transmembrane region" description="Helical" evidence="5">
    <location>
        <begin position="74"/>
        <end position="94"/>
    </location>
</feature>
<feature type="transmembrane region" description="Helical" evidence="5">
    <location>
        <begin position="38"/>
        <end position="68"/>
    </location>
</feature>